<evidence type="ECO:0000313" key="2">
    <source>
        <dbReference type="Proteomes" id="UP000380867"/>
    </source>
</evidence>
<evidence type="ECO:0000313" key="1">
    <source>
        <dbReference type="EMBL" id="KAA1395166.1"/>
    </source>
</evidence>
<organism evidence="1 2">
    <name type="scientific">Aeromicrobium ginsengisoli</name>
    <dbReference type="NCBI Taxonomy" id="363867"/>
    <lineage>
        <taxon>Bacteria</taxon>
        <taxon>Bacillati</taxon>
        <taxon>Actinomycetota</taxon>
        <taxon>Actinomycetes</taxon>
        <taxon>Propionibacteriales</taxon>
        <taxon>Nocardioidaceae</taxon>
        <taxon>Aeromicrobium</taxon>
    </lineage>
</organism>
<dbReference type="RefSeq" id="WP_149689834.1">
    <property type="nucleotide sequence ID" value="NZ_SDPQ02000003.1"/>
</dbReference>
<dbReference type="SUPFAM" id="SSF48498">
    <property type="entry name" value="Tetracyclin repressor-like, C-terminal domain"/>
    <property type="match status" value="1"/>
</dbReference>
<dbReference type="AlphaFoldDB" id="A0A5M4F9S9"/>
<dbReference type="EMBL" id="SDPQ02000003">
    <property type="protein sequence ID" value="KAA1395166.1"/>
    <property type="molecule type" value="Genomic_DNA"/>
</dbReference>
<protein>
    <submittedName>
        <fullName evidence="1">Uncharacterized protein</fullName>
    </submittedName>
</protein>
<gene>
    <name evidence="1" type="ORF">ESP70_013400</name>
</gene>
<proteinExistence type="predicted"/>
<reference evidence="1" key="1">
    <citation type="submission" date="2019-09" db="EMBL/GenBank/DDBJ databases">
        <authorList>
            <person name="Li J."/>
        </authorList>
    </citation>
    <scope>NUCLEOTIDE SEQUENCE [LARGE SCALE GENOMIC DNA]</scope>
    <source>
        <strain evidence="1">JCM 14732</strain>
    </source>
</reference>
<keyword evidence="2" id="KW-1185">Reference proteome</keyword>
<sequence length="98" mass="10969">MTDTAWDRLLDLLDHFAANPELPLSPDVERTFATLCAQAIEDGSVDRELHVDDTARWLTGLVVAHRAVRDTHPDVPADADLGVLRVVVTRWLHPARPR</sequence>
<dbReference type="OrthoDB" id="3747530at2"/>
<name>A0A5M4F9S9_9ACTN</name>
<accession>A0A5M4F9S9</accession>
<dbReference type="Proteomes" id="UP000380867">
    <property type="component" value="Unassembled WGS sequence"/>
</dbReference>
<dbReference type="InterPro" id="IPR036271">
    <property type="entry name" value="Tet_transcr_reg_TetR-rel_C_sf"/>
</dbReference>
<comment type="caution">
    <text evidence="1">The sequence shown here is derived from an EMBL/GenBank/DDBJ whole genome shotgun (WGS) entry which is preliminary data.</text>
</comment>